<feature type="compositionally biased region" description="Gly residues" evidence="1">
    <location>
        <begin position="41"/>
        <end position="50"/>
    </location>
</feature>
<accession>A0AAN9ISM0</accession>
<dbReference type="AlphaFoldDB" id="A0AAN9ISM0"/>
<organism evidence="2 3">
    <name type="scientific">Clitoria ternatea</name>
    <name type="common">Butterfly pea</name>
    <dbReference type="NCBI Taxonomy" id="43366"/>
    <lineage>
        <taxon>Eukaryota</taxon>
        <taxon>Viridiplantae</taxon>
        <taxon>Streptophyta</taxon>
        <taxon>Embryophyta</taxon>
        <taxon>Tracheophyta</taxon>
        <taxon>Spermatophyta</taxon>
        <taxon>Magnoliopsida</taxon>
        <taxon>eudicotyledons</taxon>
        <taxon>Gunneridae</taxon>
        <taxon>Pentapetalae</taxon>
        <taxon>rosids</taxon>
        <taxon>fabids</taxon>
        <taxon>Fabales</taxon>
        <taxon>Fabaceae</taxon>
        <taxon>Papilionoideae</taxon>
        <taxon>50 kb inversion clade</taxon>
        <taxon>NPAAA clade</taxon>
        <taxon>indigoferoid/millettioid clade</taxon>
        <taxon>Phaseoleae</taxon>
        <taxon>Clitoria</taxon>
    </lineage>
</organism>
<feature type="region of interest" description="Disordered" evidence="1">
    <location>
        <begin position="25"/>
        <end position="66"/>
    </location>
</feature>
<evidence type="ECO:0000256" key="1">
    <source>
        <dbReference type="SAM" id="MobiDB-lite"/>
    </source>
</evidence>
<sequence>MDHPRLETFVLPVCCGKDLSVARELGREGKGREGKGREGGEGTGKVGGFKGEAAEARGREECGGDVGEVGGERNECEVYGSEVVLGARDS</sequence>
<reference evidence="2 3" key="1">
    <citation type="submission" date="2024-01" db="EMBL/GenBank/DDBJ databases">
        <title>The genomes of 5 underutilized Papilionoideae crops provide insights into root nodulation and disease resistance.</title>
        <authorList>
            <person name="Yuan L."/>
        </authorList>
    </citation>
    <scope>NUCLEOTIDE SEQUENCE [LARGE SCALE GENOMIC DNA]</scope>
    <source>
        <strain evidence="2">LY-2023</strain>
        <tissue evidence="2">Leaf</tissue>
    </source>
</reference>
<protein>
    <submittedName>
        <fullName evidence="2">Uncharacterized protein</fullName>
    </submittedName>
</protein>
<feature type="compositionally biased region" description="Basic and acidic residues" evidence="1">
    <location>
        <begin position="25"/>
        <end position="40"/>
    </location>
</feature>
<gene>
    <name evidence="2" type="ORF">RJT34_20311</name>
</gene>
<keyword evidence="3" id="KW-1185">Reference proteome</keyword>
<comment type="caution">
    <text evidence="2">The sequence shown here is derived from an EMBL/GenBank/DDBJ whole genome shotgun (WGS) entry which is preliminary data.</text>
</comment>
<proteinExistence type="predicted"/>
<dbReference type="Proteomes" id="UP001359559">
    <property type="component" value="Unassembled WGS sequence"/>
</dbReference>
<dbReference type="EMBL" id="JAYKXN010000005">
    <property type="protein sequence ID" value="KAK7285537.1"/>
    <property type="molecule type" value="Genomic_DNA"/>
</dbReference>
<name>A0AAN9ISM0_CLITE</name>
<evidence type="ECO:0000313" key="3">
    <source>
        <dbReference type="Proteomes" id="UP001359559"/>
    </source>
</evidence>
<feature type="compositionally biased region" description="Basic and acidic residues" evidence="1">
    <location>
        <begin position="52"/>
        <end position="62"/>
    </location>
</feature>
<evidence type="ECO:0000313" key="2">
    <source>
        <dbReference type="EMBL" id="KAK7285537.1"/>
    </source>
</evidence>